<dbReference type="InterPro" id="IPR000341">
    <property type="entry name" value="PI3K_Ras-bd_dom"/>
</dbReference>
<dbReference type="EMBL" id="NCKU01003764">
    <property type="protein sequence ID" value="RWS06961.1"/>
    <property type="molecule type" value="Genomic_DNA"/>
</dbReference>
<organism evidence="14 15">
    <name type="scientific">Dinothrombium tinctorium</name>
    <dbReference type="NCBI Taxonomy" id="1965070"/>
    <lineage>
        <taxon>Eukaryota</taxon>
        <taxon>Metazoa</taxon>
        <taxon>Ecdysozoa</taxon>
        <taxon>Arthropoda</taxon>
        <taxon>Chelicerata</taxon>
        <taxon>Arachnida</taxon>
        <taxon>Acari</taxon>
        <taxon>Acariformes</taxon>
        <taxon>Trombidiformes</taxon>
        <taxon>Prostigmata</taxon>
        <taxon>Anystina</taxon>
        <taxon>Parasitengona</taxon>
        <taxon>Trombidioidea</taxon>
        <taxon>Trombidiidae</taxon>
        <taxon>Dinothrombium</taxon>
    </lineage>
</organism>
<evidence type="ECO:0000256" key="7">
    <source>
        <dbReference type="PROSITE-ProRule" id="PRU00880"/>
    </source>
</evidence>
<evidence type="ECO:0000313" key="14">
    <source>
        <dbReference type="EMBL" id="RWS06970.1"/>
    </source>
</evidence>
<dbReference type="GO" id="GO:0043491">
    <property type="term" value="P:phosphatidylinositol 3-kinase/protein kinase B signal transduction"/>
    <property type="evidence" value="ECO:0007669"/>
    <property type="project" value="TreeGrafter"/>
</dbReference>
<dbReference type="InterPro" id="IPR002420">
    <property type="entry name" value="PI3K-type_C2_dom"/>
</dbReference>
<dbReference type="InterPro" id="IPR016024">
    <property type="entry name" value="ARM-type_fold"/>
</dbReference>
<dbReference type="OrthoDB" id="67688at2759"/>
<dbReference type="SMART" id="SM00146">
    <property type="entry name" value="PI3Kc"/>
    <property type="match status" value="1"/>
</dbReference>
<keyword evidence="3" id="KW-0808">Transferase</keyword>
<dbReference type="PROSITE" id="PS51544">
    <property type="entry name" value="PI3K_ABD"/>
    <property type="match status" value="1"/>
</dbReference>
<dbReference type="InterPro" id="IPR036940">
    <property type="entry name" value="PI3/4_kinase_cat_sf"/>
</dbReference>
<dbReference type="PROSITE" id="PS00915">
    <property type="entry name" value="PI3_4_KINASE_1"/>
    <property type="match status" value="1"/>
</dbReference>
<dbReference type="GO" id="GO:0005737">
    <property type="term" value="C:cytoplasm"/>
    <property type="evidence" value="ECO:0007669"/>
    <property type="project" value="TreeGrafter"/>
</dbReference>
<feature type="domain" description="PI3K-RBD" evidence="11">
    <location>
        <begin position="189"/>
        <end position="276"/>
    </location>
</feature>
<keyword evidence="15" id="KW-1185">Reference proteome</keyword>
<evidence type="ECO:0000256" key="5">
    <source>
        <dbReference type="ARBA" id="ARBA00022777"/>
    </source>
</evidence>
<sequence length="1056" mass="122908">MTPIANGFWIDGDFDKKEIALDVLTPNGLLITLNVNREATLFHVKEDVFYEAQRQPLFGVLKDPQSYVFTCVNFTTCEQEELDENRRICDVRPFLGILRLIEKKGDKNEKQQNLKIGLLIGKGLHEFDSLKNSEVNDFRWRTRVFCEELQSKRLQTSWLEKVHYQYSPRIETSEKIPDYILSRLDKDKNLNIEIRFWSAKTVRGLSVSYQCSVKELIYKGLAVCKLQESDSSSPEDYTLKICGQEEYFLTDLPLIQYKYIREMLVANKVPSVIIFPINKIKVMEQNFVPDEFRTRVPSLYTSPNRRKFTPISSFVVNEKLVLHINSACRINCSKNARLAVQVGLYHGSELLCKALSTAEESVRESECSWEESLEFGIDIRDLPRMAKLCFVIYETVSRSRKGSRTKVLRGPNDNEVQANPLAWANANVFDYKSTLKTGCFTLRLFSYSNDIETDDMLNPLGTCFSLCNHSIEEATCLTITFHKYNVHDVPIEFPSIECILEEAKSQLPQVDQEVRKARHASKTYLERLQEICDRDPLDEMHEQDKELLWFLREDCCQLLPRSLPHLLHSVKWNKHEDMMQMMTLLYSWPPIETETALELLDFAYADCHVRAFAVKCLKQTSDEDLMLYLLQLVQALKYESYLYSDLVLFLLERALKNQNIGHHLFWLLRSEMHESSVSVLFGLILEAYCRGASSHICILMKQMEALSKLKHMNECVRQESNKRKESRDKLKTLMHDIINQQYYKEALCNWINPLDPHILLGQIKTEKCKFMDSKMKPLWIVLSNTDYGAEDCYIMFKNGDDLRQDMLTLQMLRVMDKMWKDEGLDLRLTPYRVIATDKKVGLIEVVLNATTIANIQIENRSVATSVFTRRSIFEWLKDHNPDEQSLSKAIEEFTLSCAGYCVATYVLGIADRHNDNIMVKTNGQLLHIDFGHILGKFKEKFGIRRERVPFVLTHDFVYVIKRGETGFERFQQVCEEAFTILRRKGPFIISLFAMMLSSGLPELSSSKDLEYLRETLVLNLSEKEAMEHFRSKFREAYEKSWKTSFNWLAHNIAKDN</sequence>
<dbReference type="SMART" id="SM00143">
    <property type="entry name" value="PI3K_p85B"/>
    <property type="match status" value="1"/>
</dbReference>
<evidence type="ECO:0000256" key="1">
    <source>
        <dbReference type="ARBA" id="ARBA00001498"/>
    </source>
</evidence>
<dbReference type="FunFam" id="1.10.1070.11:FF:000001">
    <property type="entry name" value="Phosphatidylinositol 4,5-bisphosphate 3-kinase catalytic subunit"/>
    <property type="match status" value="1"/>
</dbReference>
<dbReference type="Gene3D" id="2.60.40.150">
    <property type="entry name" value="C2 domain"/>
    <property type="match status" value="1"/>
</dbReference>
<dbReference type="Pfam" id="PF00794">
    <property type="entry name" value="PI3K_rbd"/>
    <property type="match status" value="1"/>
</dbReference>
<dbReference type="Proteomes" id="UP000285301">
    <property type="component" value="Unassembled WGS sequence"/>
</dbReference>
<keyword evidence="4" id="KW-0547">Nucleotide-binding</keyword>
<dbReference type="SMART" id="SM00142">
    <property type="entry name" value="PI3K_C2"/>
    <property type="match status" value="1"/>
</dbReference>
<evidence type="ECO:0000256" key="3">
    <source>
        <dbReference type="ARBA" id="ARBA00022679"/>
    </source>
</evidence>
<dbReference type="PROSITE" id="PS00916">
    <property type="entry name" value="PI3_4_KINASE_2"/>
    <property type="match status" value="1"/>
</dbReference>
<dbReference type="GO" id="GO:0050920">
    <property type="term" value="P:regulation of chemotaxis"/>
    <property type="evidence" value="ECO:0007669"/>
    <property type="project" value="UniProtKB-ARBA"/>
</dbReference>
<feature type="domain" description="PI3K-ABD" evidence="9">
    <location>
        <begin position="15"/>
        <end position="104"/>
    </location>
</feature>
<reference evidence="14 15" key="1">
    <citation type="journal article" date="2018" name="Gigascience">
        <title>Genomes of trombidid mites reveal novel predicted allergens and laterally-transferred genes associated with secondary metabolism.</title>
        <authorList>
            <person name="Dong X."/>
            <person name="Chaisiri K."/>
            <person name="Xia D."/>
            <person name="Armstrong S.D."/>
            <person name="Fang Y."/>
            <person name="Donnelly M.J."/>
            <person name="Kadowaki T."/>
            <person name="McGarry J.W."/>
            <person name="Darby A.C."/>
            <person name="Makepeace B.L."/>
        </authorList>
    </citation>
    <scope>NUCLEOTIDE SEQUENCE [LARGE SCALE GENOMIC DNA]</scope>
    <source>
        <strain evidence="14">UoL-WK</strain>
    </source>
</reference>
<feature type="domain" description="PI3K/PI4K catalytic" evidence="8">
    <location>
        <begin position="764"/>
        <end position="1041"/>
    </location>
</feature>
<keyword evidence="5 14" id="KW-0418">Kinase</keyword>
<dbReference type="InterPro" id="IPR001263">
    <property type="entry name" value="PI3K_accessory_dom"/>
</dbReference>
<protein>
    <recommendedName>
        <fullName evidence="2">phosphatidylinositol 3-kinase</fullName>
        <ecNumber evidence="2">2.7.1.137</ecNumber>
    </recommendedName>
</protein>
<reference evidence="14" key="2">
    <citation type="submission" date="2018-11" db="EMBL/GenBank/DDBJ databases">
        <title>Trombidioid mite genomics.</title>
        <authorList>
            <person name="Dong X."/>
        </authorList>
    </citation>
    <scope>NUCLEOTIDE SEQUENCE</scope>
    <source>
        <strain evidence="14">UoL-WK</strain>
    </source>
</reference>
<comment type="similarity">
    <text evidence="7">Belongs to the PI3/PI4-kinase family.</text>
</comment>
<dbReference type="InterPro" id="IPR042236">
    <property type="entry name" value="PI3K_accessory_sf"/>
</dbReference>
<dbReference type="GO" id="GO:0035005">
    <property type="term" value="F:1-phosphatidylinositol-4-phosphate 3-kinase activity"/>
    <property type="evidence" value="ECO:0007669"/>
    <property type="project" value="TreeGrafter"/>
</dbReference>
<dbReference type="GO" id="GO:0016303">
    <property type="term" value="F:1-phosphatidylinositol-3-kinase activity"/>
    <property type="evidence" value="ECO:0007669"/>
    <property type="project" value="UniProtKB-EC"/>
</dbReference>
<evidence type="ECO:0000259" key="9">
    <source>
        <dbReference type="PROSITE" id="PS51544"/>
    </source>
</evidence>
<dbReference type="SUPFAM" id="SSF48371">
    <property type="entry name" value="ARM repeat"/>
    <property type="match status" value="1"/>
</dbReference>
<dbReference type="FunFam" id="3.30.1010.10:FF:000008">
    <property type="entry name" value="Phosphatidylinositol 4,5-bisphosphate 3-kinase catalytic subunit gamma"/>
    <property type="match status" value="1"/>
</dbReference>
<proteinExistence type="inferred from homology"/>
<evidence type="ECO:0000256" key="2">
    <source>
        <dbReference type="ARBA" id="ARBA00012073"/>
    </source>
</evidence>
<evidence type="ECO:0000259" key="10">
    <source>
        <dbReference type="PROSITE" id="PS51545"/>
    </source>
</evidence>
<feature type="domain" description="PIK helical" evidence="10">
    <location>
        <begin position="514"/>
        <end position="691"/>
    </location>
</feature>
<dbReference type="InterPro" id="IPR003113">
    <property type="entry name" value="PI3K_ABD"/>
</dbReference>
<dbReference type="Gene3D" id="1.10.1070.11">
    <property type="entry name" value="Phosphatidylinositol 3-/4-kinase, catalytic domain"/>
    <property type="match status" value="1"/>
</dbReference>
<dbReference type="SMART" id="SM00144">
    <property type="entry name" value="PI3K_rbd"/>
    <property type="match status" value="1"/>
</dbReference>
<dbReference type="SUPFAM" id="SSF49562">
    <property type="entry name" value="C2 domain (Calcium/lipid-binding domain, CaLB)"/>
    <property type="match status" value="1"/>
</dbReference>
<name>A0A3S3NPZ3_9ACAR</name>
<dbReference type="Pfam" id="PF02192">
    <property type="entry name" value="PI3K_p85B"/>
    <property type="match status" value="1"/>
</dbReference>
<dbReference type="PROSITE" id="PS51546">
    <property type="entry name" value="PI3K_RBD"/>
    <property type="match status" value="1"/>
</dbReference>
<comment type="catalytic activity">
    <reaction evidence="1">
        <text>a 1,2-diacyl-sn-glycero-3-phospho-(1D-myo-inositol) + ATP = a 1,2-diacyl-sn-glycero-3-phospho-(1D-myo-inositol-3-phosphate) + ADP + H(+)</text>
        <dbReference type="Rhea" id="RHEA:12709"/>
        <dbReference type="ChEBI" id="CHEBI:15378"/>
        <dbReference type="ChEBI" id="CHEBI:30616"/>
        <dbReference type="ChEBI" id="CHEBI:57880"/>
        <dbReference type="ChEBI" id="CHEBI:58088"/>
        <dbReference type="ChEBI" id="CHEBI:456216"/>
        <dbReference type="EC" id="2.7.1.137"/>
    </reaction>
</comment>
<evidence type="ECO:0000256" key="4">
    <source>
        <dbReference type="ARBA" id="ARBA00022741"/>
    </source>
</evidence>
<dbReference type="EC" id="2.7.1.137" evidence="2"/>
<feature type="domain" description="C2 PI3K-type" evidence="12">
    <location>
        <begin position="316"/>
        <end position="494"/>
    </location>
</feature>
<dbReference type="InterPro" id="IPR018936">
    <property type="entry name" value="PI3/4_kinase_CS"/>
</dbReference>
<evidence type="ECO:0000256" key="6">
    <source>
        <dbReference type="ARBA" id="ARBA00022840"/>
    </source>
</evidence>
<dbReference type="InterPro" id="IPR015433">
    <property type="entry name" value="PI3/4_kinase"/>
</dbReference>
<dbReference type="GO" id="GO:0048015">
    <property type="term" value="P:phosphatidylinositol-mediated signaling"/>
    <property type="evidence" value="ECO:0007669"/>
    <property type="project" value="TreeGrafter"/>
</dbReference>
<dbReference type="PROSITE" id="PS51545">
    <property type="entry name" value="PIK_HELICAL"/>
    <property type="match status" value="1"/>
</dbReference>
<dbReference type="Pfam" id="PF00454">
    <property type="entry name" value="PI3_PI4_kinase"/>
    <property type="match status" value="1"/>
</dbReference>
<dbReference type="STRING" id="1965070.A0A3S3NPZ3"/>
<dbReference type="Pfam" id="PF00792">
    <property type="entry name" value="PI3K_C2"/>
    <property type="match status" value="1"/>
</dbReference>
<dbReference type="SMART" id="SM00145">
    <property type="entry name" value="PI3Ka"/>
    <property type="match status" value="1"/>
</dbReference>
<comment type="caution">
    <text evidence="14">The sequence shown here is derived from an EMBL/GenBank/DDBJ whole genome shotgun (WGS) entry which is preliminary data.</text>
</comment>
<dbReference type="Gene3D" id="3.10.20.770">
    <property type="match status" value="1"/>
</dbReference>
<dbReference type="CDD" id="cd05165">
    <property type="entry name" value="PI3Kc_I"/>
    <property type="match status" value="1"/>
</dbReference>
<dbReference type="InterPro" id="IPR000403">
    <property type="entry name" value="PI3/4_kinase_cat_dom"/>
</dbReference>
<dbReference type="PROSITE" id="PS51547">
    <property type="entry name" value="C2_PI3K"/>
    <property type="match status" value="1"/>
</dbReference>
<dbReference type="EMBL" id="NCKU01003762">
    <property type="protein sequence ID" value="RWS06970.1"/>
    <property type="molecule type" value="Genomic_DNA"/>
</dbReference>
<dbReference type="AlphaFoldDB" id="A0A3S3NPZ3"/>
<dbReference type="SUPFAM" id="SSF54236">
    <property type="entry name" value="Ubiquitin-like"/>
    <property type="match status" value="1"/>
</dbReference>
<evidence type="ECO:0000313" key="15">
    <source>
        <dbReference type="Proteomes" id="UP000285301"/>
    </source>
</evidence>
<dbReference type="InterPro" id="IPR011009">
    <property type="entry name" value="Kinase-like_dom_sf"/>
</dbReference>
<gene>
    <name evidence="13" type="ORF">B4U79_01051</name>
    <name evidence="14" type="ORF">B4U79_01993</name>
</gene>
<evidence type="ECO:0000259" key="8">
    <source>
        <dbReference type="PROSITE" id="PS50290"/>
    </source>
</evidence>
<evidence type="ECO:0000259" key="11">
    <source>
        <dbReference type="PROSITE" id="PS51546"/>
    </source>
</evidence>
<evidence type="ECO:0000259" key="12">
    <source>
        <dbReference type="PROSITE" id="PS51547"/>
    </source>
</evidence>
<dbReference type="GO" id="GO:0005524">
    <property type="term" value="F:ATP binding"/>
    <property type="evidence" value="ECO:0007669"/>
    <property type="project" value="UniProtKB-KW"/>
</dbReference>
<dbReference type="Gene3D" id="1.25.40.70">
    <property type="entry name" value="Phosphatidylinositol 3-kinase, accessory domain (PIK)"/>
    <property type="match status" value="1"/>
</dbReference>
<dbReference type="GO" id="GO:0005886">
    <property type="term" value="C:plasma membrane"/>
    <property type="evidence" value="ECO:0007669"/>
    <property type="project" value="TreeGrafter"/>
</dbReference>
<keyword evidence="6" id="KW-0067">ATP-binding</keyword>
<evidence type="ECO:0000313" key="13">
    <source>
        <dbReference type="EMBL" id="RWS06961.1"/>
    </source>
</evidence>
<dbReference type="SUPFAM" id="SSF56112">
    <property type="entry name" value="Protein kinase-like (PK-like)"/>
    <property type="match status" value="1"/>
</dbReference>
<dbReference type="GO" id="GO:0032060">
    <property type="term" value="P:bleb assembly"/>
    <property type="evidence" value="ECO:0007669"/>
    <property type="project" value="UniProtKB-ARBA"/>
</dbReference>
<dbReference type="PANTHER" id="PTHR10048">
    <property type="entry name" value="PHOSPHATIDYLINOSITOL KINASE"/>
    <property type="match status" value="1"/>
</dbReference>
<dbReference type="GO" id="GO:0016477">
    <property type="term" value="P:cell migration"/>
    <property type="evidence" value="ECO:0007669"/>
    <property type="project" value="TreeGrafter"/>
</dbReference>
<dbReference type="InterPro" id="IPR029071">
    <property type="entry name" value="Ubiquitin-like_domsf"/>
</dbReference>
<dbReference type="InterPro" id="IPR035892">
    <property type="entry name" value="C2_domain_sf"/>
</dbReference>
<dbReference type="GO" id="GO:0005942">
    <property type="term" value="C:phosphatidylinositol 3-kinase complex"/>
    <property type="evidence" value="ECO:0007669"/>
    <property type="project" value="TreeGrafter"/>
</dbReference>
<dbReference type="Gene3D" id="3.30.1010.10">
    <property type="entry name" value="Phosphatidylinositol 3-kinase Catalytic Subunit, Chain A, domain 4"/>
    <property type="match status" value="1"/>
</dbReference>
<dbReference type="PROSITE" id="PS50290">
    <property type="entry name" value="PI3_4_KINASE_3"/>
    <property type="match status" value="1"/>
</dbReference>
<dbReference type="PANTHER" id="PTHR10048:SF118">
    <property type="entry name" value="PI-3 KINASE"/>
    <property type="match status" value="1"/>
</dbReference>
<dbReference type="Pfam" id="PF00613">
    <property type="entry name" value="PI3Ka"/>
    <property type="match status" value="1"/>
</dbReference>
<accession>A0A3S3NPZ3</accession>